<comment type="caution">
    <text evidence="1">The sequence shown here is derived from an EMBL/GenBank/DDBJ whole genome shotgun (WGS) entry which is preliminary data.</text>
</comment>
<proteinExistence type="predicted"/>
<dbReference type="Proteomes" id="UP000886998">
    <property type="component" value="Unassembled WGS sequence"/>
</dbReference>
<dbReference type="AlphaFoldDB" id="A0A8X6IPY8"/>
<evidence type="ECO:0000313" key="2">
    <source>
        <dbReference type="Proteomes" id="UP000886998"/>
    </source>
</evidence>
<organism evidence="1 2">
    <name type="scientific">Trichonephila inaurata madagascariensis</name>
    <dbReference type="NCBI Taxonomy" id="2747483"/>
    <lineage>
        <taxon>Eukaryota</taxon>
        <taxon>Metazoa</taxon>
        <taxon>Ecdysozoa</taxon>
        <taxon>Arthropoda</taxon>
        <taxon>Chelicerata</taxon>
        <taxon>Arachnida</taxon>
        <taxon>Araneae</taxon>
        <taxon>Araneomorphae</taxon>
        <taxon>Entelegynae</taxon>
        <taxon>Araneoidea</taxon>
        <taxon>Nephilidae</taxon>
        <taxon>Trichonephila</taxon>
        <taxon>Trichonephila inaurata</taxon>
    </lineage>
</organism>
<reference evidence="1" key="1">
    <citation type="submission" date="2020-08" db="EMBL/GenBank/DDBJ databases">
        <title>Multicomponent nature underlies the extraordinary mechanical properties of spider dragline silk.</title>
        <authorList>
            <person name="Kono N."/>
            <person name="Nakamura H."/>
            <person name="Mori M."/>
            <person name="Yoshida Y."/>
            <person name="Ohtoshi R."/>
            <person name="Malay A.D."/>
            <person name="Moran D.A.P."/>
            <person name="Tomita M."/>
            <person name="Numata K."/>
            <person name="Arakawa K."/>
        </authorList>
    </citation>
    <scope>NUCLEOTIDE SEQUENCE</scope>
</reference>
<accession>A0A8X6IPY8</accession>
<name>A0A8X6IPY8_9ARAC</name>
<gene>
    <name evidence="1" type="ORF">TNIN_131191</name>
</gene>
<protein>
    <submittedName>
        <fullName evidence="1">Uncharacterized protein</fullName>
    </submittedName>
</protein>
<evidence type="ECO:0000313" key="1">
    <source>
        <dbReference type="EMBL" id="GFS54580.1"/>
    </source>
</evidence>
<dbReference type="EMBL" id="BMAV01026936">
    <property type="protein sequence ID" value="GFS54580.1"/>
    <property type="molecule type" value="Genomic_DNA"/>
</dbReference>
<sequence length="191" mass="21311">MKADFVSKYFDKHETAFCPFIWVATIRNGKKNPLINIRGMLPVSNDYGHGSKRSVFLLYFDWTVEEVNELSGKEGTVLEIVGVELKNYLAVICCKWLRMKGLGKGRFCESGASCDLVNRHAPFRAGAVGDFAHKSCGFLSLFSMNPRINWYSIKADAIGSTSSSPSAIAEGRTVILFTQMKQNVRNVSRKV</sequence>
<keyword evidence="2" id="KW-1185">Reference proteome</keyword>